<name>A0A507ZQY4_9GAMM</name>
<sequence length="209" mass="22211">MSLKASAIRIVVCGLALAFAIAAPVRAEEALRIKAVIEGQAGPGLADGNRPVPVTIHLAEGKSRIDFNQRGAESIYMLIDEQSGNGWLVDSGRAQALPAQARGFAELRVDPGEPCSGLGVQCRQIPARMIAGVRAQGWRYLGAGQRGPGGTARGEFWVDPARGLILGYEGHRAGRSRMYKMQALSVVTVEDATELFELPDADGGGRARY</sequence>
<protein>
    <recommendedName>
        <fullName evidence="3">DUF4412 domain-containing protein</fullName>
    </recommendedName>
</protein>
<dbReference type="EMBL" id="VICD02000328">
    <property type="protein sequence ID" value="KAB8162444.1"/>
    <property type="molecule type" value="Genomic_DNA"/>
</dbReference>
<organism evidence="1 2">
    <name type="scientific">Marilutibacter maris</name>
    <dbReference type="NCBI Taxonomy" id="1605891"/>
    <lineage>
        <taxon>Bacteria</taxon>
        <taxon>Pseudomonadati</taxon>
        <taxon>Pseudomonadota</taxon>
        <taxon>Gammaproteobacteria</taxon>
        <taxon>Lysobacterales</taxon>
        <taxon>Lysobacteraceae</taxon>
        <taxon>Marilutibacter</taxon>
    </lineage>
</organism>
<evidence type="ECO:0008006" key="3">
    <source>
        <dbReference type="Google" id="ProtNLM"/>
    </source>
</evidence>
<comment type="caution">
    <text evidence="1">The sequence shown here is derived from an EMBL/GenBank/DDBJ whole genome shotgun (WGS) entry which is preliminary data.</text>
</comment>
<evidence type="ECO:0000313" key="2">
    <source>
        <dbReference type="Proteomes" id="UP000320431"/>
    </source>
</evidence>
<dbReference type="OrthoDB" id="5956321at2"/>
<dbReference type="AlphaFoldDB" id="A0A507ZQY4"/>
<dbReference type="RefSeq" id="WP_111265011.1">
    <property type="nucleotide sequence ID" value="NZ_CP029843.1"/>
</dbReference>
<proteinExistence type="predicted"/>
<evidence type="ECO:0000313" key="1">
    <source>
        <dbReference type="EMBL" id="KAB8162444.1"/>
    </source>
</evidence>
<accession>A0A507ZQY4</accession>
<reference evidence="1 2" key="1">
    <citation type="submission" date="2019-10" db="EMBL/GenBank/DDBJ databases">
        <title>Lysobacter alkalisoli sp. nov., isolated from saline-alkaline soil.</title>
        <authorList>
            <person name="Sun J.-Q."/>
        </authorList>
    </citation>
    <scope>NUCLEOTIDE SEQUENCE [LARGE SCALE GENOMIC DNA]</scope>
    <source>
        <strain evidence="1 2">KCTC 42381</strain>
    </source>
</reference>
<dbReference type="Proteomes" id="UP000320431">
    <property type="component" value="Unassembled WGS sequence"/>
</dbReference>
<gene>
    <name evidence="1" type="ORF">FKV24_018295</name>
</gene>